<protein>
    <submittedName>
        <fullName evidence="1">SERPIN domain-containing protein</fullName>
    </submittedName>
</protein>
<reference evidence="1" key="1">
    <citation type="submission" date="2017-02" db="UniProtKB">
        <authorList>
            <consortium name="WormBaseParasite"/>
        </authorList>
    </citation>
    <scope>IDENTIFICATION</scope>
</reference>
<proteinExistence type="predicted"/>
<evidence type="ECO:0000313" key="1">
    <source>
        <dbReference type="WBParaSite" id="ASIM_0002159701-mRNA-1"/>
    </source>
</evidence>
<dbReference type="WBParaSite" id="ASIM_0002159701-mRNA-1">
    <property type="protein sequence ID" value="ASIM_0002159701-mRNA-1"/>
    <property type="gene ID" value="ASIM_0002159701"/>
</dbReference>
<name>A0A0M3KKR5_ANISI</name>
<sequence>LREMTEEQLADVIANHAEIGTALNFETSQSSFVMSKISVHLNAVFEVDQFLSFLFVVRV</sequence>
<dbReference type="AlphaFoldDB" id="A0A0M3KKR5"/>
<accession>A0A0M3KKR5</accession>
<organism evidence="1">
    <name type="scientific">Anisakis simplex</name>
    <name type="common">Herring worm</name>
    <dbReference type="NCBI Taxonomy" id="6269"/>
    <lineage>
        <taxon>Eukaryota</taxon>
        <taxon>Metazoa</taxon>
        <taxon>Ecdysozoa</taxon>
        <taxon>Nematoda</taxon>
        <taxon>Chromadorea</taxon>
        <taxon>Rhabditida</taxon>
        <taxon>Spirurina</taxon>
        <taxon>Ascaridomorpha</taxon>
        <taxon>Ascaridoidea</taxon>
        <taxon>Anisakidae</taxon>
        <taxon>Anisakis</taxon>
        <taxon>Anisakis simplex complex</taxon>
    </lineage>
</organism>